<dbReference type="AlphaFoldDB" id="A0A6G0YPZ0"/>
<reference evidence="1 2" key="1">
    <citation type="submission" date="2019-08" db="EMBL/GenBank/DDBJ databases">
        <title>Whole genome of Aphis craccivora.</title>
        <authorList>
            <person name="Voronova N.V."/>
            <person name="Shulinski R.S."/>
            <person name="Bandarenka Y.V."/>
            <person name="Zhorov D.G."/>
            <person name="Warner D."/>
        </authorList>
    </citation>
    <scope>NUCLEOTIDE SEQUENCE [LARGE SCALE GENOMIC DNA]</scope>
    <source>
        <strain evidence="1">180601</strain>
        <tissue evidence="1">Whole Body</tissue>
    </source>
</reference>
<evidence type="ECO:0000313" key="1">
    <source>
        <dbReference type="EMBL" id="KAF0759617.1"/>
    </source>
</evidence>
<dbReference type="Proteomes" id="UP000478052">
    <property type="component" value="Unassembled WGS sequence"/>
</dbReference>
<dbReference type="EMBL" id="VUJU01002937">
    <property type="protein sequence ID" value="KAF0759617.1"/>
    <property type="molecule type" value="Genomic_DNA"/>
</dbReference>
<organism evidence="1 2">
    <name type="scientific">Aphis craccivora</name>
    <name type="common">Cowpea aphid</name>
    <dbReference type="NCBI Taxonomy" id="307492"/>
    <lineage>
        <taxon>Eukaryota</taxon>
        <taxon>Metazoa</taxon>
        <taxon>Ecdysozoa</taxon>
        <taxon>Arthropoda</taxon>
        <taxon>Hexapoda</taxon>
        <taxon>Insecta</taxon>
        <taxon>Pterygota</taxon>
        <taxon>Neoptera</taxon>
        <taxon>Paraneoptera</taxon>
        <taxon>Hemiptera</taxon>
        <taxon>Sternorrhyncha</taxon>
        <taxon>Aphidomorpha</taxon>
        <taxon>Aphidoidea</taxon>
        <taxon>Aphididae</taxon>
        <taxon>Aphidini</taxon>
        <taxon>Aphis</taxon>
        <taxon>Aphis</taxon>
    </lineage>
</organism>
<name>A0A6G0YPZ0_APHCR</name>
<keyword evidence="2" id="KW-1185">Reference proteome</keyword>
<accession>A0A6G0YPZ0</accession>
<sequence length="194" mass="21795">MYLILKSYNRHTIKYLVLDINIRDTSFYKNIIGVRSLRFQGQQKINLAHSSNSPAHKLVNRSINFFIYNGRHLWKYNFTEAHYSIFTGRGSLKDSPGAAFAASAAPVRTPMILILYKCYIIFTKQIVLQPVQNQYEPVANAIGLLTARFLGRPIDANAAPFGLPRYFTFFGNLTSDSTISHPVSKDGVASISTA</sequence>
<gene>
    <name evidence="1" type="ORF">FWK35_00005784</name>
</gene>
<proteinExistence type="predicted"/>
<protein>
    <submittedName>
        <fullName evidence="1">Uncharacterized protein</fullName>
    </submittedName>
</protein>
<comment type="caution">
    <text evidence="1">The sequence shown here is derived from an EMBL/GenBank/DDBJ whole genome shotgun (WGS) entry which is preliminary data.</text>
</comment>
<evidence type="ECO:0000313" key="2">
    <source>
        <dbReference type="Proteomes" id="UP000478052"/>
    </source>
</evidence>